<dbReference type="PANTHER" id="PTHR47481:SF31">
    <property type="entry name" value="OS01G0873500 PROTEIN"/>
    <property type="match status" value="1"/>
</dbReference>
<feature type="region of interest" description="Disordered" evidence="1">
    <location>
        <begin position="1"/>
        <end position="22"/>
    </location>
</feature>
<evidence type="ECO:0000313" key="2">
    <source>
        <dbReference type="EMBL" id="KAI0520283.1"/>
    </source>
</evidence>
<proteinExistence type="predicted"/>
<evidence type="ECO:0008006" key="4">
    <source>
        <dbReference type="Google" id="ProtNLM"/>
    </source>
</evidence>
<evidence type="ECO:0000313" key="3">
    <source>
        <dbReference type="Proteomes" id="UP000829196"/>
    </source>
</evidence>
<protein>
    <recommendedName>
        <fullName evidence="4">Retrovirus-related Pol polyprotein from transposon TNT 1-94</fullName>
    </recommendedName>
</protein>
<sequence>MTTSHSASSSAATDQPPIPQAKNSPISHSLNFVVSNLKTLVPNQLSTDNYPIWRHQILKLLRANDFEQFLALPNHSGDSSDPSTASLIKNWRITDQNLQAAICSTISPTVLPYIIHLDTTHDIWKVLESQFQATSRSKVIQLKNELHHVSMKNLSMIQYLTEIKKLVDQITSAGSTIDSEDIILYILNGLTPAYQSFKTYIQNSPSPIQLENLYAMLINEEIHVNADVARLSTDTLQQAALYASRGCGRRIRGRSVISVLLQVRPGRSWIVRDDRYRLCRKSVLIV</sequence>
<name>A0A8T3BXR1_DENNO</name>
<dbReference type="PANTHER" id="PTHR47481">
    <property type="match status" value="1"/>
</dbReference>
<organism evidence="2 3">
    <name type="scientific">Dendrobium nobile</name>
    <name type="common">Orchid</name>
    <dbReference type="NCBI Taxonomy" id="94219"/>
    <lineage>
        <taxon>Eukaryota</taxon>
        <taxon>Viridiplantae</taxon>
        <taxon>Streptophyta</taxon>
        <taxon>Embryophyta</taxon>
        <taxon>Tracheophyta</taxon>
        <taxon>Spermatophyta</taxon>
        <taxon>Magnoliopsida</taxon>
        <taxon>Liliopsida</taxon>
        <taxon>Asparagales</taxon>
        <taxon>Orchidaceae</taxon>
        <taxon>Epidendroideae</taxon>
        <taxon>Malaxideae</taxon>
        <taxon>Dendrobiinae</taxon>
        <taxon>Dendrobium</taxon>
    </lineage>
</organism>
<feature type="compositionally biased region" description="Low complexity" evidence="1">
    <location>
        <begin position="1"/>
        <end position="13"/>
    </location>
</feature>
<dbReference type="EMBL" id="JAGYWB010000006">
    <property type="protein sequence ID" value="KAI0520283.1"/>
    <property type="molecule type" value="Genomic_DNA"/>
</dbReference>
<accession>A0A8T3BXR1</accession>
<comment type="caution">
    <text evidence="2">The sequence shown here is derived from an EMBL/GenBank/DDBJ whole genome shotgun (WGS) entry which is preliminary data.</text>
</comment>
<gene>
    <name evidence="2" type="ORF">KFK09_007754</name>
</gene>
<dbReference type="AlphaFoldDB" id="A0A8T3BXR1"/>
<dbReference type="Pfam" id="PF14223">
    <property type="entry name" value="Retrotran_gag_2"/>
    <property type="match status" value="1"/>
</dbReference>
<reference evidence="2" key="1">
    <citation type="journal article" date="2022" name="Front. Genet.">
        <title>Chromosome-Scale Assembly of the Dendrobium nobile Genome Provides Insights Into the Molecular Mechanism of the Biosynthesis of the Medicinal Active Ingredient of Dendrobium.</title>
        <authorList>
            <person name="Xu Q."/>
            <person name="Niu S.-C."/>
            <person name="Li K.-L."/>
            <person name="Zheng P.-J."/>
            <person name="Zhang X.-J."/>
            <person name="Jia Y."/>
            <person name="Liu Y."/>
            <person name="Niu Y.-X."/>
            <person name="Yu L.-H."/>
            <person name="Chen D.-F."/>
            <person name="Zhang G.-Q."/>
        </authorList>
    </citation>
    <scope>NUCLEOTIDE SEQUENCE</scope>
    <source>
        <tissue evidence="2">Leaf</tissue>
    </source>
</reference>
<evidence type="ECO:0000256" key="1">
    <source>
        <dbReference type="SAM" id="MobiDB-lite"/>
    </source>
</evidence>
<keyword evidence="3" id="KW-1185">Reference proteome</keyword>
<dbReference type="OrthoDB" id="1748459at2759"/>
<dbReference type="Proteomes" id="UP000829196">
    <property type="component" value="Unassembled WGS sequence"/>
</dbReference>